<comment type="caution">
    <text evidence="2">The sequence shown here is derived from an EMBL/GenBank/DDBJ whole genome shotgun (WGS) entry which is preliminary data.</text>
</comment>
<evidence type="ECO:0000313" key="2">
    <source>
        <dbReference type="EMBL" id="MCC2745725.1"/>
    </source>
</evidence>
<protein>
    <submittedName>
        <fullName evidence="2">C45 family autoproteolytic acyltransferase/hydrolase</fullName>
    </submittedName>
</protein>
<dbReference type="InterPro" id="IPR005079">
    <property type="entry name" value="Peptidase_C45_hydrolase"/>
</dbReference>
<dbReference type="InterPro" id="IPR047794">
    <property type="entry name" value="C45_proenzyme-like"/>
</dbReference>
<organism evidence="2 3">
    <name type="scientific">Agathobacter rectalis</name>
    <dbReference type="NCBI Taxonomy" id="39491"/>
    <lineage>
        <taxon>Bacteria</taxon>
        <taxon>Bacillati</taxon>
        <taxon>Bacillota</taxon>
        <taxon>Clostridia</taxon>
        <taxon>Lachnospirales</taxon>
        <taxon>Lachnospiraceae</taxon>
        <taxon>Agathobacter</taxon>
    </lineage>
</organism>
<dbReference type="AlphaFoldDB" id="A0AAW4WPZ6"/>
<name>A0AAW4WPZ6_9FIRM</name>
<accession>A0AAW4WPZ6</accession>
<proteinExistence type="predicted"/>
<dbReference type="NCBIfam" id="NF040521">
    <property type="entry name" value="C45_proenzyme"/>
    <property type="match status" value="1"/>
</dbReference>
<reference evidence="2" key="1">
    <citation type="submission" date="2021-10" db="EMBL/GenBank/DDBJ databases">
        <title>Collection of gut derived symbiotic bacterial strains cultured from healthy donors.</title>
        <authorList>
            <person name="Lin H."/>
            <person name="Littmann E."/>
            <person name="Claire K."/>
            <person name="Pamer E."/>
        </authorList>
    </citation>
    <scope>NUCLEOTIDE SEQUENCE</scope>
    <source>
        <strain evidence="2">MSK.22.92</strain>
    </source>
</reference>
<dbReference type="RefSeq" id="WP_173848416.1">
    <property type="nucleotide sequence ID" value="NZ_JAAISB010000001.1"/>
</dbReference>
<dbReference type="PANTHER" id="PTHR34180:SF1">
    <property type="entry name" value="BETA-ALANYL-DOPAMINE_CARCININE HYDROLASE"/>
    <property type="match status" value="1"/>
</dbReference>
<dbReference type="EMBL" id="JAJFBX010000001">
    <property type="protein sequence ID" value="MCC2745725.1"/>
    <property type="molecule type" value="Genomic_DNA"/>
</dbReference>
<dbReference type="GO" id="GO:0016746">
    <property type="term" value="F:acyltransferase activity"/>
    <property type="evidence" value="ECO:0007669"/>
    <property type="project" value="UniProtKB-KW"/>
</dbReference>
<evidence type="ECO:0000259" key="1">
    <source>
        <dbReference type="Pfam" id="PF03417"/>
    </source>
</evidence>
<sequence>MYHLRLKGDYYQMGVKRGNIFQKAHISFPLQLDDFQLEHGKRSEEILRKFFPEICEEVRGVSDTIGTDYLHFISWMLCMGCCMYNLENNIPVEVRGCTAFAYSSNGRTIYGRNNDLPPYLRGGSKSEIYAPKNGNRFNITTSSFINGEEGVNEHGLAVAMTFVMTDLEKIKAGFNSCFIVRYLLEKAGNTEQAVSLLMGLPVASNCNILLADKKGNMVVVECTPILKKVRAAEIFENGSIVCTVNSFTSDEMKPYDDAKGNDYDSHRRYRTVLDSFSSERIKDEYIETTEHLLKGDYGFMCQYDDEPDFETVWSSIFDLDSLVIYRAEGDPRKKKFVTDNRLHDLIRRG</sequence>
<keyword evidence="2" id="KW-0808">Transferase</keyword>
<dbReference type="PANTHER" id="PTHR34180">
    <property type="entry name" value="PEPTIDASE C45"/>
    <property type="match status" value="1"/>
</dbReference>
<dbReference type="SUPFAM" id="SSF56235">
    <property type="entry name" value="N-terminal nucleophile aminohydrolases (Ntn hydrolases)"/>
    <property type="match status" value="1"/>
</dbReference>
<dbReference type="InterPro" id="IPR029055">
    <property type="entry name" value="Ntn_hydrolases_N"/>
</dbReference>
<dbReference type="Proteomes" id="UP001197847">
    <property type="component" value="Unassembled WGS sequence"/>
</dbReference>
<evidence type="ECO:0000313" key="3">
    <source>
        <dbReference type="Proteomes" id="UP001197847"/>
    </source>
</evidence>
<gene>
    <name evidence="2" type="ORF">LK487_01515</name>
</gene>
<keyword evidence="2" id="KW-0012">Acyltransferase</keyword>
<dbReference type="Gene3D" id="3.60.60.10">
    <property type="entry name" value="Penicillin V Acylase, Chain A"/>
    <property type="match status" value="1"/>
</dbReference>
<feature type="domain" description="Peptidase C45 hydrolase" evidence="1">
    <location>
        <begin position="105"/>
        <end position="332"/>
    </location>
</feature>
<dbReference type="InterPro" id="IPR047801">
    <property type="entry name" value="Peptidase_C45"/>
</dbReference>
<dbReference type="Pfam" id="PF03417">
    <property type="entry name" value="AAT"/>
    <property type="match status" value="1"/>
</dbReference>